<comment type="similarity">
    <text evidence="1">Belongs to the VPS26 family.</text>
</comment>
<protein>
    <submittedName>
        <fullName evidence="4">Vacuolar protein sorting 26 homolog B, like</fullName>
    </submittedName>
</protein>
<dbReference type="Pfam" id="PF03643">
    <property type="entry name" value="Vps26"/>
    <property type="match status" value="1"/>
</dbReference>
<keyword evidence="3" id="KW-0472">Membrane</keyword>
<accession>A0A671U4B7</accession>
<proteinExistence type="inferred from homology"/>
<dbReference type="InterPro" id="IPR028934">
    <property type="entry name" value="Vps26-related"/>
</dbReference>
<reference evidence="4" key="3">
    <citation type="submission" date="2025-09" db="UniProtKB">
        <authorList>
            <consortium name="Ensembl"/>
        </authorList>
    </citation>
    <scope>IDENTIFICATION</scope>
</reference>
<dbReference type="PANTHER" id="PTHR12233">
    <property type="entry name" value="VACUOLAR PROTEIN SORTING 26 RELATED"/>
    <property type="match status" value="1"/>
</dbReference>
<keyword evidence="3" id="KW-1133">Transmembrane helix</keyword>
<dbReference type="FunFam" id="2.60.40.640:FF:000002">
    <property type="entry name" value="Vacuolar protein sorting-associated protein 26A"/>
    <property type="match status" value="1"/>
</dbReference>
<reference evidence="4" key="1">
    <citation type="submission" date="2021-04" db="EMBL/GenBank/DDBJ databases">
        <authorList>
            <consortium name="Wellcome Sanger Institute Data Sharing"/>
        </authorList>
    </citation>
    <scope>NUCLEOTIDE SEQUENCE [LARGE SCALE GENOMIC DNA]</scope>
</reference>
<dbReference type="InterPro" id="IPR014752">
    <property type="entry name" value="Arrestin-like_C"/>
</dbReference>
<dbReference type="InParanoid" id="A0A671U4B7"/>
<sequence>MYHEVNGGKISVFPLNHFFSMMNSYLLLLSGCMFSAGGFPTQVVICDLKSDRMMRGIVLSERHDMWDCTPRCLTTELPQFMLGALSMTEIQLLKFAKELYYDRGNHHEFVSLVKDLARPGELTQSQTFDFEFTHVEKPYESYTGQNVKLRYFLRATVARRLNDISKELDIVVHTLSTYPELNSSIKMEVGIEDCLHIEFEYNKSKYHLKDVIVGKIYFLLVRIKIKHMEIDIIKRETTGTGPNVYHENDTIAKYEIMDGAPVRGESIPIRLFLAGYEMTPTMRDINKKFSVRYYLNLVLIDEEERRYFKQQEVTLWRKGDIVRKSMSHQAAIASQRFEGSYNPERSQSQNNAEDDDS</sequence>
<dbReference type="Proteomes" id="UP000472265">
    <property type="component" value="Chromosome 13"/>
</dbReference>
<keyword evidence="5" id="KW-1185">Reference proteome</keyword>
<dbReference type="Gene3D" id="2.60.40.640">
    <property type="match status" value="2"/>
</dbReference>
<feature type="region of interest" description="Disordered" evidence="2">
    <location>
        <begin position="334"/>
        <end position="357"/>
    </location>
</feature>
<evidence type="ECO:0000313" key="5">
    <source>
        <dbReference type="Proteomes" id="UP000472265"/>
    </source>
</evidence>
<dbReference type="AlphaFoldDB" id="A0A671U4B7"/>
<evidence type="ECO:0000256" key="1">
    <source>
        <dbReference type="ARBA" id="ARBA00009100"/>
    </source>
</evidence>
<keyword evidence="3" id="KW-0812">Transmembrane</keyword>
<evidence type="ECO:0000256" key="2">
    <source>
        <dbReference type="SAM" id="MobiDB-lite"/>
    </source>
</evidence>
<reference evidence="4" key="2">
    <citation type="submission" date="2025-08" db="UniProtKB">
        <authorList>
            <consortium name="Ensembl"/>
        </authorList>
    </citation>
    <scope>IDENTIFICATION</scope>
</reference>
<dbReference type="Ensembl" id="ENSSAUT00010008232.1">
    <property type="protein sequence ID" value="ENSSAUP00010007697.1"/>
    <property type="gene ID" value="ENSSAUG00010003823.1"/>
</dbReference>
<evidence type="ECO:0000256" key="3">
    <source>
        <dbReference type="SAM" id="Phobius"/>
    </source>
</evidence>
<dbReference type="GeneTree" id="ENSGT00950000183064"/>
<evidence type="ECO:0000313" key="4">
    <source>
        <dbReference type="Ensembl" id="ENSSAUP00010007697.1"/>
    </source>
</evidence>
<gene>
    <name evidence="4" type="primary">VPS26B</name>
</gene>
<organism evidence="4 5">
    <name type="scientific">Sparus aurata</name>
    <name type="common">Gilthead sea bream</name>
    <dbReference type="NCBI Taxonomy" id="8175"/>
    <lineage>
        <taxon>Eukaryota</taxon>
        <taxon>Metazoa</taxon>
        <taxon>Chordata</taxon>
        <taxon>Craniata</taxon>
        <taxon>Vertebrata</taxon>
        <taxon>Euteleostomi</taxon>
        <taxon>Actinopterygii</taxon>
        <taxon>Neopterygii</taxon>
        <taxon>Teleostei</taxon>
        <taxon>Neoteleostei</taxon>
        <taxon>Acanthomorphata</taxon>
        <taxon>Eupercaria</taxon>
        <taxon>Spariformes</taxon>
        <taxon>Sparidae</taxon>
        <taxon>Sparus</taxon>
    </lineage>
</organism>
<dbReference type="GO" id="GO:0006886">
    <property type="term" value="P:intracellular protein transport"/>
    <property type="evidence" value="ECO:0007669"/>
    <property type="project" value="InterPro"/>
</dbReference>
<feature type="transmembrane region" description="Helical" evidence="3">
    <location>
        <begin position="25"/>
        <end position="45"/>
    </location>
</feature>
<name>A0A671U4B7_SPAAU</name>